<reference evidence="2 3" key="1">
    <citation type="submission" date="2019-07" db="EMBL/GenBank/DDBJ databases">
        <title>Shewanella sp. YLB-06 whole genomic sequence.</title>
        <authorList>
            <person name="Yu L."/>
        </authorList>
    </citation>
    <scope>NUCLEOTIDE SEQUENCE [LARGE SCALE GENOMIC DNA]</scope>
    <source>
        <strain evidence="2 3">YLB-06</strain>
    </source>
</reference>
<keyword evidence="1" id="KW-1133">Transmembrane helix</keyword>
<dbReference type="CDD" id="cd20705">
    <property type="entry name" value="MIX_I"/>
    <property type="match status" value="1"/>
</dbReference>
<feature type="transmembrane region" description="Helical" evidence="1">
    <location>
        <begin position="862"/>
        <end position="881"/>
    </location>
</feature>
<keyword evidence="1" id="KW-0812">Transmembrane</keyword>
<feature type="transmembrane region" description="Helical" evidence="1">
    <location>
        <begin position="893"/>
        <end position="913"/>
    </location>
</feature>
<protein>
    <recommendedName>
        <fullName evidence="4">TcdA/TcdB toxin pore forming domain-containing protein</fullName>
    </recommendedName>
</protein>
<proteinExistence type="predicted"/>
<evidence type="ECO:0000313" key="2">
    <source>
        <dbReference type="EMBL" id="QDO84264.1"/>
    </source>
</evidence>
<name>A0ABX5WYU2_9GAMM</name>
<accession>A0ABX5WYU2</accession>
<evidence type="ECO:0008006" key="4">
    <source>
        <dbReference type="Google" id="ProtNLM"/>
    </source>
</evidence>
<dbReference type="Proteomes" id="UP000315947">
    <property type="component" value="Chromosome"/>
</dbReference>
<organism evidence="2 3">
    <name type="scientific">Shewanella psychropiezotolerans</name>
    <dbReference type="NCBI Taxonomy" id="2593655"/>
    <lineage>
        <taxon>Bacteria</taxon>
        <taxon>Pseudomonadati</taxon>
        <taxon>Pseudomonadota</taxon>
        <taxon>Gammaproteobacteria</taxon>
        <taxon>Alteromonadales</taxon>
        <taxon>Shewanellaceae</taxon>
        <taxon>Shewanella</taxon>
    </lineage>
</organism>
<evidence type="ECO:0000256" key="1">
    <source>
        <dbReference type="SAM" id="Phobius"/>
    </source>
</evidence>
<dbReference type="RefSeq" id="WP_144046626.1">
    <property type="nucleotide sequence ID" value="NZ_CP041614.1"/>
</dbReference>
<feature type="transmembrane region" description="Helical" evidence="1">
    <location>
        <begin position="925"/>
        <end position="943"/>
    </location>
</feature>
<keyword evidence="1" id="KW-0472">Membrane</keyword>
<sequence length="1165" mass="128387">MSVDKLSPGPACDPKKLFIEVTGLDHGTEHSIQFYDDKDAVQQEFLENKLEVESLEDTCINSWDWNEQKTPINAWLAITADSGVIKLPLFTDIQAKKRVDGEQDYLLHAVMPLTLLPTYDTSLTAKERLAPVRNGYIYVFYNNKAWREIEIRTQDDGSVNLKDIDLYQYRQGRDKPFLDEKRIAVGLPLKEIWLPAKDNKNGTRIHLAYSEVQWSSARLNALEKDSGKLTTRLVAFNSINIDGSVDLLHAASLPEMRARAPEVELSVAHPITLNRDLSGKYASALYQDIELEQERLQKGGDSALQVFKDNNELRFEYGAREHVLRSLIQGRNDPFVQLTSTPDYLDDAKARKLRVLPLTDMIFILKHHGSLTLLASGYLQQVQLSASKNKHFHSAELVQRLVLPNKIGETENQLHEHKDDVNTNLGGVFHRTIRTIERQLFRTDFNLLQQALASVLDDPSFAIALLDLTSMSGVNGGAGHTVVSDALSALSLDADKLDTLLAVEERQNHTSINTLVNIHDSKARHPLHPLLFIPKDKVPLDDVYVPPEADNDGSGLATPANIARWSSDNLLVDESQLESIDLNTIFASADNSEGSFGNYRRISSVVDGILKGFFTSLFTIQSAINSGAVNIEFTALYVNSLSTLKAINAKFLATMTFVPVTGIPLKGYVVGVMGAGITYGVPEGNSTYKYGKRAAPVAYGSLYDDGGNLIASTNKKDFPKNAKLEKVKSRVVMIDEGSDLAMSKAEAQRALNNTGDGSKNLSNVYEKLRVPYIISVIEVINLVTTINAIKTENNGWKNVANIGSAIADLSIALVHAANMMSHNASVLAKASQVNTFNFSPMTVAKFSTPNARFKLVSSVSRLNVAGFVAGMLTAVICLWDAARLYSNQDKDAAFAMGMVAIGTGLSSFASTFIASSSTFLGLGPIAWLGIAIAIGGGLLYYYFKDSPIETWLKNGPFGASPATSGDYASLQQPQQALSQFINLIMSVSITVYPLDKVKIGPDTRAVLADKGVTHGIMLRSNLLQLLNADKIKVRFFARQAIAKTIKQVRRYGNSHSVEIINVDTINSTVIDSVTSAEGRVYFVVFDKKLPKDGMDNSWFKMTRPDFYTHQPHFMVRAQIEVDGQAFPALPINELNVLADPQAAPAFNEQDRYWADELNYPLPRPS</sequence>
<keyword evidence="3" id="KW-1185">Reference proteome</keyword>
<gene>
    <name evidence="2" type="ORF">FM037_14765</name>
</gene>
<evidence type="ECO:0000313" key="3">
    <source>
        <dbReference type="Proteomes" id="UP000315947"/>
    </source>
</evidence>
<dbReference type="EMBL" id="CP041614">
    <property type="protein sequence ID" value="QDO84264.1"/>
    <property type="molecule type" value="Genomic_DNA"/>
</dbReference>